<dbReference type="PANTHER" id="PTHR43774:SF1">
    <property type="entry name" value="PEPTIDE METHIONINE SULFOXIDE REDUCTASE MSRA 2"/>
    <property type="match status" value="1"/>
</dbReference>
<dbReference type="HAMAP" id="MF_01401">
    <property type="entry name" value="MsrA"/>
    <property type="match status" value="1"/>
</dbReference>
<dbReference type="NCBIfam" id="TIGR00401">
    <property type="entry name" value="msrA"/>
    <property type="match status" value="1"/>
</dbReference>
<name>A0A9P9BSG3_9PEZI</name>
<accession>A0A9P9BSG3</accession>
<comment type="caution">
    <text evidence="8">The sequence shown here is derived from an EMBL/GenBank/DDBJ whole genome shotgun (WGS) entry which is preliminary data.</text>
</comment>
<comment type="catalytic activity">
    <reaction evidence="6">
        <text>[thioredoxin]-disulfide + L-methionine + H2O = L-methionine (S)-S-oxide + [thioredoxin]-dithiol</text>
        <dbReference type="Rhea" id="RHEA:19993"/>
        <dbReference type="Rhea" id="RHEA-COMP:10698"/>
        <dbReference type="Rhea" id="RHEA-COMP:10700"/>
        <dbReference type="ChEBI" id="CHEBI:15377"/>
        <dbReference type="ChEBI" id="CHEBI:29950"/>
        <dbReference type="ChEBI" id="CHEBI:50058"/>
        <dbReference type="ChEBI" id="CHEBI:57844"/>
        <dbReference type="ChEBI" id="CHEBI:58772"/>
        <dbReference type="EC" id="1.8.4.11"/>
    </reaction>
</comment>
<evidence type="ECO:0000256" key="1">
    <source>
        <dbReference type="ARBA" id="ARBA00005591"/>
    </source>
</evidence>
<comment type="catalytic activity">
    <reaction evidence="5">
        <text>L-methionyl-[protein] + [thioredoxin]-disulfide + H2O = L-methionyl-(S)-S-oxide-[protein] + [thioredoxin]-dithiol</text>
        <dbReference type="Rhea" id="RHEA:14217"/>
        <dbReference type="Rhea" id="RHEA-COMP:10698"/>
        <dbReference type="Rhea" id="RHEA-COMP:10700"/>
        <dbReference type="Rhea" id="RHEA-COMP:12313"/>
        <dbReference type="Rhea" id="RHEA-COMP:12315"/>
        <dbReference type="ChEBI" id="CHEBI:15377"/>
        <dbReference type="ChEBI" id="CHEBI:16044"/>
        <dbReference type="ChEBI" id="CHEBI:29950"/>
        <dbReference type="ChEBI" id="CHEBI:44120"/>
        <dbReference type="ChEBI" id="CHEBI:50058"/>
        <dbReference type="EC" id="1.8.4.11"/>
    </reaction>
</comment>
<dbReference type="GO" id="GO:0008113">
    <property type="term" value="F:peptide-methionine (S)-S-oxide reductase activity"/>
    <property type="evidence" value="ECO:0007669"/>
    <property type="project" value="UniProtKB-EC"/>
</dbReference>
<comment type="similarity">
    <text evidence="1">Belongs to the MsrA Met sulfoxide reductase family.</text>
</comment>
<dbReference type="OrthoDB" id="77405at2759"/>
<dbReference type="RefSeq" id="XP_046014637.1">
    <property type="nucleotide sequence ID" value="XM_046160125.1"/>
</dbReference>
<keyword evidence="3" id="KW-0560">Oxidoreductase</keyword>
<dbReference type="FunFam" id="3.30.1060.10:FF:000006">
    <property type="entry name" value="Peptide methionine sulfoxide reductase"/>
    <property type="match status" value="1"/>
</dbReference>
<proteinExistence type="inferred from homology"/>
<evidence type="ECO:0000313" key="8">
    <source>
        <dbReference type="EMBL" id="KAH7034544.1"/>
    </source>
</evidence>
<dbReference type="InterPro" id="IPR036509">
    <property type="entry name" value="Met_Sox_Rdtase_MsrA_sf"/>
</dbReference>
<dbReference type="InterPro" id="IPR002569">
    <property type="entry name" value="Met_Sox_Rdtase_MsrA_dom"/>
</dbReference>
<evidence type="ECO:0000256" key="4">
    <source>
        <dbReference type="ARBA" id="ARBA00030643"/>
    </source>
</evidence>
<keyword evidence="9" id="KW-1185">Reference proteome</keyword>
<dbReference type="Proteomes" id="UP000756346">
    <property type="component" value="Unassembled WGS sequence"/>
</dbReference>
<dbReference type="EC" id="1.8.4.11" evidence="2"/>
<evidence type="ECO:0000256" key="2">
    <source>
        <dbReference type="ARBA" id="ARBA00012502"/>
    </source>
</evidence>
<organism evidence="8 9">
    <name type="scientific">Microdochium trichocladiopsis</name>
    <dbReference type="NCBI Taxonomy" id="1682393"/>
    <lineage>
        <taxon>Eukaryota</taxon>
        <taxon>Fungi</taxon>
        <taxon>Dikarya</taxon>
        <taxon>Ascomycota</taxon>
        <taxon>Pezizomycotina</taxon>
        <taxon>Sordariomycetes</taxon>
        <taxon>Xylariomycetidae</taxon>
        <taxon>Xylariales</taxon>
        <taxon>Microdochiaceae</taxon>
        <taxon>Microdochium</taxon>
    </lineage>
</organism>
<dbReference type="Pfam" id="PF01625">
    <property type="entry name" value="PMSR"/>
    <property type="match status" value="1"/>
</dbReference>
<evidence type="ECO:0000256" key="5">
    <source>
        <dbReference type="ARBA" id="ARBA00047806"/>
    </source>
</evidence>
<evidence type="ECO:0000259" key="7">
    <source>
        <dbReference type="Pfam" id="PF01625"/>
    </source>
</evidence>
<dbReference type="PANTHER" id="PTHR43774">
    <property type="entry name" value="PEPTIDE METHIONINE SULFOXIDE REDUCTASE"/>
    <property type="match status" value="1"/>
</dbReference>
<dbReference type="EMBL" id="JAGTJQ010000003">
    <property type="protein sequence ID" value="KAH7034544.1"/>
    <property type="molecule type" value="Genomic_DNA"/>
</dbReference>
<dbReference type="Gene3D" id="3.30.1060.10">
    <property type="entry name" value="Peptide methionine sulphoxide reductase MsrA"/>
    <property type="match status" value="1"/>
</dbReference>
<protein>
    <recommendedName>
        <fullName evidence="2">peptide-methionine (S)-S-oxide reductase</fullName>
        <ecNumber evidence="2">1.8.4.11</ecNumber>
    </recommendedName>
    <alternativeName>
        <fullName evidence="4">Peptide-methionine (S)-S-oxide reductase</fullName>
    </alternativeName>
</protein>
<dbReference type="SUPFAM" id="SSF55068">
    <property type="entry name" value="Peptide methionine sulfoxide reductase"/>
    <property type="match status" value="1"/>
</dbReference>
<evidence type="ECO:0000256" key="3">
    <source>
        <dbReference type="ARBA" id="ARBA00023002"/>
    </source>
</evidence>
<gene>
    <name evidence="8" type="ORF">B0I36DRAFT_372514</name>
</gene>
<feature type="domain" description="Peptide methionine sulphoxide reductase MsrA" evidence="7">
    <location>
        <begin position="40"/>
        <end position="199"/>
    </location>
</feature>
<dbReference type="GO" id="GO:0034599">
    <property type="term" value="P:cellular response to oxidative stress"/>
    <property type="evidence" value="ECO:0007669"/>
    <property type="project" value="UniProtKB-ARBA"/>
</dbReference>
<evidence type="ECO:0000313" key="9">
    <source>
        <dbReference type="Proteomes" id="UP000756346"/>
    </source>
</evidence>
<dbReference type="AlphaFoldDB" id="A0A9P9BSG3"/>
<evidence type="ECO:0000256" key="6">
    <source>
        <dbReference type="ARBA" id="ARBA00048782"/>
    </source>
</evidence>
<sequence>MPAFMARLFRPLTSVTTNVSGATNGAAGINRALPEGAELATIAAGCFWGVEHIYRKHFKDAKNGGGLYDARVGYTGGTTSNPTYRDVCSGTTGHAEALQITFDPTKISYRELIEFLYKTHDPTTANRQGNDRGTQYRSAIFFHSPQQEAIAREVTEQVQAAQWFGSSPITTEIKPATQWYDAEDGHQLYLERNPHGYQCENHFLRKFAPLPASSL</sequence>
<dbReference type="GeneID" id="70189671"/>
<reference evidence="8" key="1">
    <citation type="journal article" date="2021" name="Nat. Commun.">
        <title>Genetic determinants of endophytism in the Arabidopsis root mycobiome.</title>
        <authorList>
            <person name="Mesny F."/>
            <person name="Miyauchi S."/>
            <person name="Thiergart T."/>
            <person name="Pickel B."/>
            <person name="Atanasova L."/>
            <person name="Karlsson M."/>
            <person name="Huettel B."/>
            <person name="Barry K.W."/>
            <person name="Haridas S."/>
            <person name="Chen C."/>
            <person name="Bauer D."/>
            <person name="Andreopoulos W."/>
            <person name="Pangilinan J."/>
            <person name="LaButti K."/>
            <person name="Riley R."/>
            <person name="Lipzen A."/>
            <person name="Clum A."/>
            <person name="Drula E."/>
            <person name="Henrissat B."/>
            <person name="Kohler A."/>
            <person name="Grigoriev I.V."/>
            <person name="Martin F.M."/>
            <person name="Hacquard S."/>
        </authorList>
    </citation>
    <scope>NUCLEOTIDE SEQUENCE</scope>
    <source>
        <strain evidence="8">MPI-CAGE-CH-0230</strain>
    </source>
</reference>